<keyword evidence="2" id="KW-1185">Reference proteome</keyword>
<dbReference type="RefSeq" id="WP_239083986.1">
    <property type="nucleotide sequence ID" value="NZ_BOND01000027.1"/>
</dbReference>
<evidence type="ECO:0000313" key="1">
    <source>
        <dbReference type="EMBL" id="SDY85597.1"/>
    </source>
</evidence>
<proteinExistence type="predicted"/>
<evidence type="ECO:0000313" key="2">
    <source>
        <dbReference type="Proteomes" id="UP000199632"/>
    </source>
</evidence>
<protein>
    <recommendedName>
        <fullName evidence="3">Plasmid replication, integration and excision activator</fullName>
    </recommendedName>
</protein>
<dbReference type="STRING" id="137265.SAMN05421684_1929"/>
<organism evidence="1 2">
    <name type="scientific">Asanoa ishikariensis</name>
    <dbReference type="NCBI Taxonomy" id="137265"/>
    <lineage>
        <taxon>Bacteria</taxon>
        <taxon>Bacillati</taxon>
        <taxon>Actinomycetota</taxon>
        <taxon>Actinomycetes</taxon>
        <taxon>Micromonosporales</taxon>
        <taxon>Micromonosporaceae</taxon>
        <taxon>Asanoa</taxon>
    </lineage>
</organism>
<evidence type="ECO:0008006" key="3">
    <source>
        <dbReference type="Google" id="ProtNLM"/>
    </source>
</evidence>
<dbReference type="Proteomes" id="UP000199632">
    <property type="component" value="Unassembled WGS sequence"/>
</dbReference>
<dbReference type="EMBL" id="FNQB01000001">
    <property type="protein sequence ID" value="SDY85597.1"/>
    <property type="molecule type" value="Genomic_DNA"/>
</dbReference>
<reference evidence="2" key="1">
    <citation type="submission" date="2016-10" db="EMBL/GenBank/DDBJ databases">
        <authorList>
            <person name="Varghese N."/>
            <person name="Submissions S."/>
        </authorList>
    </citation>
    <scope>NUCLEOTIDE SEQUENCE [LARGE SCALE GENOMIC DNA]</scope>
    <source>
        <strain evidence="2">DSM 44718</strain>
    </source>
</reference>
<dbReference type="AlphaFoldDB" id="A0A1H3N9I2"/>
<sequence>MSVPNAFQVPVPMDYVFAYGVLGLRVEAVTDFDKRGQGDDQARDKASGERLWQVVVMDLDPEAGSFGRSTEVKVKIAAPHQPVLPESPVPGYPPRIEFADLVLTPYVDSQRCKGSDKGAHRCRARLAWSVRASGFTAPMPSPRRSAAA</sequence>
<gene>
    <name evidence="1" type="ORF">SAMN05421684_1929</name>
</gene>
<name>A0A1H3N9I2_9ACTN</name>
<accession>A0A1H3N9I2</accession>